<evidence type="ECO:0000313" key="3">
    <source>
        <dbReference type="Proteomes" id="UP000323011"/>
    </source>
</evidence>
<feature type="region of interest" description="Disordered" evidence="1">
    <location>
        <begin position="1"/>
        <end position="27"/>
    </location>
</feature>
<dbReference type="PROSITE" id="PS50890">
    <property type="entry name" value="PUA"/>
    <property type="match status" value="1"/>
</dbReference>
<feature type="region of interest" description="Disordered" evidence="1">
    <location>
        <begin position="870"/>
        <end position="897"/>
    </location>
</feature>
<dbReference type="InterPro" id="IPR015947">
    <property type="entry name" value="PUA-like_sf"/>
</dbReference>
<feature type="compositionally biased region" description="Low complexity" evidence="1">
    <location>
        <begin position="1385"/>
        <end position="1403"/>
    </location>
</feature>
<feature type="compositionally biased region" description="Basic and acidic residues" evidence="1">
    <location>
        <begin position="336"/>
        <end position="352"/>
    </location>
</feature>
<feature type="region of interest" description="Disordered" evidence="1">
    <location>
        <begin position="336"/>
        <end position="668"/>
    </location>
</feature>
<dbReference type="EMBL" id="VLTN01000032">
    <property type="protein sequence ID" value="KAA0150690.1"/>
    <property type="molecule type" value="Genomic_DNA"/>
</dbReference>
<evidence type="ECO:0000313" key="2">
    <source>
        <dbReference type="EMBL" id="KAA0150690.1"/>
    </source>
</evidence>
<feature type="compositionally biased region" description="Low complexity" evidence="1">
    <location>
        <begin position="804"/>
        <end position="828"/>
    </location>
</feature>
<dbReference type="SUPFAM" id="SSF88697">
    <property type="entry name" value="PUA domain-like"/>
    <property type="match status" value="1"/>
</dbReference>
<feature type="region of interest" description="Disordered" evidence="1">
    <location>
        <begin position="774"/>
        <end position="828"/>
    </location>
</feature>
<feature type="compositionally biased region" description="Basic residues" evidence="1">
    <location>
        <begin position="632"/>
        <end position="644"/>
    </location>
</feature>
<comment type="caution">
    <text evidence="2">The sequence shown here is derived from an EMBL/GenBank/DDBJ whole genome shotgun (WGS) entry which is preliminary data.</text>
</comment>
<dbReference type="GO" id="GO:0003723">
    <property type="term" value="F:RNA binding"/>
    <property type="evidence" value="ECO:0007669"/>
    <property type="project" value="InterPro"/>
</dbReference>
<proteinExistence type="predicted"/>
<keyword evidence="3" id="KW-1185">Reference proteome</keyword>
<feature type="compositionally biased region" description="Basic residues" evidence="1">
    <location>
        <begin position="386"/>
        <end position="401"/>
    </location>
</feature>
<reference evidence="2 3" key="1">
    <citation type="submission" date="2019-07" db="EMBL/GenBank/DDBJ databases">
        <title>Genomes of Cafeteria roenbergensis.</title>
        <authorList>
            <person name="Fischer M.G."/>
            <person name="Hackl T."/>
            <person name="Roman M."/>
        </authorList>
    </citation>
    <scope>NUCLEOTIDE SEQUENCE [LARGE SCALE GENOMIC DNA]</scope>
    <source>
        <strain evidence="2 3">BVI</strain>
    </source>
</reference>
<dbReference type="Gene3D" id="2.30.130.10">
    <property type="entry name" value="PUA domain"/>
    <property type="match status" value="1"/>
</dbReference>
<dbReference type="Proteomes" id="UP000323011">
    <property type="component" value="Unassembled WGS sequence"/>
</dbReference>
<feature type="region of interest" description="Disordered" evidence="1">
    <location>
        <begin position="1382"/>
        <end position="1403"/>
    </location>
</feature>
<feature type="compositionally biased region" description="Polar residues" evidence="1">
    <location>
        <begin position="880"/>
        <end position="895"/>
    </location>
</feature>
<organism evidence="2 3">
    <name type="scientific">Cafeteria roenbergensis</name>
    <name type="common">Marine flagellate</name>
    <dbReference type="NCBI Taxonomy" id="33653"/>
    <lineage>
        <taxon>Eukaryota</taxon>
        <taxon>Sar</taxon>
        <taxon>Stramenopiles</taxon>
        <taxon>Bigyra</taxon>
        <taxon>Opalozoa</taxon>
        <taxon>Bicosoecida</taxon>
        <taxon>Cafeteriaceae</taxon>
        <taxon>Cafeteria</taxon>
    </lineage>
</organism>
<feature type="region of interest" description="Disordered" evidence="1">
    <location>
        <begin position="1476"/>
        <end position="1512"/>
    </location>
</feature>
<feature type="compositionally biased region" description="Low complexity" evidence="1">
    <location>
        <begin position="1482"/>
        <end position="1493"/>
    </location>
</feature>
<feature type="compositionally biased region" description="Pro residues" evidence="1">
    <location>
        <begin position="563"/>
        <end position="572"/>
    </location>
</feature>
<accession>A0A5A8CF28</accession>
<feature type="compositionally biased region" description="Low complexity" evidence="1">
    <location>
        <begin position="357"/>
        <end position="376"/>
    </location>
</feature>
<feature type="compositionally biased region" description="Low complexity" evidence="1">
    <location>
        <begin position="517"/>
        <end position="562"/>
    </location>
</feature>
<protein>
    <submittedName>
        <fullName evidence="2">Uncharacterized protein</fullName>
    </submittedName>
</protein>
<dbReference type="InterPro" id="IPR036974">
    <property type="entry name" value="PUA_sf"/>
</dbReference>
<sequence length="1742" mass="178070">MFILSDPAATFAGKSRRGKSTADQDASAGPVPAVLAAADDVSDIGTGVDAAVAAGLLHRQLLARCRRLRPAKKLDRLERRVQLAVMGQLGHSCRGTLAASTQAVQAMRAKKPLLVGGLVAQEGAFTAGDVVRVIANSTGLVVGVVTTQLGAGEIAQARQAMAMGGPAATGAKRVPAAHRGNVFLLEWAGLSPFALPAFAVPRIAAHGGGFGAAGQIALQDRALLTAMPVVAATQRASTVAASGAMPRGMSAGAASAQGAARARGTADTGWDVLIRKRVKKQAEKSTKAAARRARTTLYELPPAAVSRTMGGAIAEAPDQAGGSSDEAVVDVEEMRLYEDAEEARPDEPEGRGRGKGRSTQAGRGRGSAGSRSSEASASHDPDSSRSKRRSGKAKGRSKGGKSSRERHPPAVGPAPWPSSPLTTEHIVPSHGRPKRGHRAGDAAALPDPDPRQPSQLVGDRGAASLPPQLPEEISLPVPPSIVEMDWSSSSGSFRSTSPGSSSSGSRTRPATDAQELAHSMAGQVAASAATARAKGSSKSAHAGAPPRAPTAASAQAPQQPLSQTPPPAPPLAGPAVEGTGTPPMGVSLRRASSSDSPGRAAGGAHAARSAGASKQPMDGKQPDCARPGAPHEHRRHNSHGKAVSRTKGVSEGPGTMPRGRNRSVGRHALNGVDSSVRLRRVVLVHDGGSNVIGAVSVRPSDTFAAVRSQIEEELELSVPTSELRFLASTGRHPIPVSLKQEARWVVGRLRAIAVYLPSMRQLVLATAPVAPRPVRAASSSEIRSRPGPDGLGLEVTSPEPRVPTPSSRSNSTSSVGLSAPASVAPPAEAPATNATSVVAFSPASVAPVSSAPVPHVLPIRTALARHPSLFDDVPSRGGDDSNSLATPSSIDTSAAPSMGTGYMPPMASPWAGMGVAPLGPAGIGDAVSAAGLPGARPVAPNFLFLASSPLVRDTGEPAGELLAHGRELSALLSAVRDSRKLVIATCRTATRDELRLAAVRGVSVLYYSGHGDRSADGLLAEKVDDVGKALVISGEELRELFIEGQRAPRLVFVSACHSRSAGEAFVDAGCPHVVAVDADAAVTETSALLFSRAFFSSLLCGLSVRRAFNLAKQSVARSDQANAGEQASVFVLLPPWPAMDYGSGCIEHSSSLPASFSSTGVGGGGTHRTPAWGGASAQGGAGVSAGMGVDPHSAVLFPEGSVPDGVISEVPPGLPLGGQGRERAVVPSLPEEHIPRNRHLYQLLHTLMRSRLVSVTGARGAGKSTMLRAAVVYLSERPAASGARTHDGVHYLRLTHATSAESLVMALLDRFVSLSQDTGGAGAGEDHLMAMAGGGAATPSAASASQFWGGPPESVGDFRSVGDAGRAIRGATAHALQARRARAEAVNASGGSSTSSRSVSSSARTAHPAACGADAEPLWAAWATREAVLKRMRLAQLLERLLEDCPGLRIAVGATMPVSVSEQELDCLIQKRRARRHRRAATGRSAATSTAASGGTGQRPEVSTTDSGDADGDALRHARLHIGPDGDVEYSVPALSSVEAGRLLAHLSARHARVVTMEEVFIEISGREPQRPPHAPVEAWPQIRQALACREAGDAVACVLPLTPAVISEVARRLGSAAKPVPLLVAIRRVAKALANDRRVTECVGAVAAQRLKLQGRSAAALACFPEPLEDAGGQASQAAVGSGGGALVVLAAGQPASAAVVEPVGMGEDAADAADADEAGAELRGAHPWLAAMSAPPPTSV</sequence>
<feature type="compositionally biased region" description="Low complexity" evidence="1">
    <location>
        <begin position="598"/>
        <end position="613"/>
    </location>
</feature>
<feature type="compositionally biased region" description="Low complexity" evidence="1">
    <location>
        <begin position="487"/>
        <end position="508"/>
    </location>
</feature>
<gene>
    <name evidence="2" type="ORF">FNF29_05027</name>
</gene>
<name>A0A5A8CF28_CAFRO</name>
<evidence type="ECO:0000256" key="1">
    <source>
        <dbReference type="SAM" id="MobiDB-lite"/>
    </source>
</evidence>